<dbReference type="Pfam" id="PF01075">
    <property type="entry name" value="Glyco_transf_9"/>
    <property type="match status" value="1"/>
</dbReference>
<evidence type="ECO:0000256" key="2">
    <source>
        <dbReference type="ARBA" id="ARBA00022679"/>
    </source>
</evidence>
<dbReference type="GO" id="GO:0008713">
    <property type="term" value="F:ADP-heptose-lipopolysaccharide heptosyltransferase activity"/>
    <property type="evidence" value="ECO:0007669"/>
    <property type="project" value="TreeGrafter"/>
</dbReference>
<dbReference type="AlphaFoldDB" id="A0A6M3M5Q0"/>
<evidence type="ECO:0000313" key="3">
    <source>
        <dbReference type="EMBL" id="QJB00302.1"/>
    </source>
</evidence>
<protein>
    <submittedName>
        <fullName evidence="3">Putative glycosyltransferase</fullName>
    </submittedName>
</protein>
<accession>A0A6M3M5Q0</accession>
<dbReference type="SUPFAM" id="SSF53756">
    <property type="entry name" value="UDP-Glycosyltransferase/glycogen phosphorylase"/>
    <property type="match status" value="1"/>
</dbReference>
<gene>
    <name evidence="3" type="ORF">MM171A00621_0017</name>
</gene>
<reference evidence="3" key="1">
    <citation type="submission" date="2020-03" db="EMBL/GenBank/DDBJ databases">
        <title>The deep terrestrial virosphere.</title>
        <authorList>
            <person name="Holmfeldt K."/>
            <person name="Nilsson E."/>
            <person name="Simone D."/>
            <person name="Lopez-Fernandez M."/>
            <person name="Wu X."/>
            <person name="de Brujin I."/>
            <person name="Lundin D."/>
            <person name="Andersson A."/>
            <person name="Bertilsson S."/>
            <person name="Dopson M."/>
        </authorList>
    </citation>
    <scope>NUCLEOTIDE SEQUENCE</scope>
    <source>
        <strain evidence="3">MM171A00621</strain>
    </source>
</reference>
<keyword evidence="2 3" id="KW-0808">Transferase</keyword>
<dbReference type="EMBL" id="MT143688">
    <property type="protein sequence ID" value="QJB00302.1"/>
    <property type="molecule type" value="Genomic_DNA"/>
</dbReference>
<dbReference type="InterPro" id="IPR002201">
    <property type="entry name" value="Glyco_trans_9"/>
</dbReference>
<dbReference type="GO" id="GO:0009244">
    <property type="term" value="P:lipopolysaccharide core region biosynthetic process"/>
    <property type="evidence" value="ECO:0007669"/>
    <property type="project" value="TreeGrafter"/>
</dbReference>
<dbReference type="Gene3D" id="3.40.50.2000">
    <property type="entry name" value="Glycogen Phosphorylase B"/>
    <property type="match status" value="1"/>
</dbReference>
<keyword evidence="1" id="KW-0328">Glycosyltransferase</keyword>
<organism evidence="3">
    <name type="scientific">viral metagenome</name>
    <dbReference type="NCBI Taxonomy" id="1070528"/>
    <lineage>
        <taxon>unclassified sequences</taxon>
        <taxon>metagenomes</taxon>
        <taxon>organismal metagenomes</taxon>
    </lineage>
</organism>
<dbReference type="PANTHER" id="PTHR30160">
    <property type="entry name" value="TETRAACYLDISACCHARIDE 4'-KINASE-RELATED"/>
    <property type="match status" value="1"/>
</dbReference>
<name>A0A6M3M5Q0_9ZZZZ</name>
<dbReference type="InterPro" id="IPR051199">
    <property type="entry name" value="LPS_LOS_Heptosyltrfase"/>
</dbReference>
<sequence length="377" mass="43485">MRNIVLDIGFSPGDIIVFTRALRDLCEQYPDYRITIRTCCPAIFEANPFVNKKIIPDKVNIIPDADNLVAIGKDICEIAKNPELLFKEMATKNEMNAIFKGGIWNYIDKESEKVVFTCKQKEQPRIKEETYNVHYEDIHNSGWSGRHVSTAFVIELEEKLKVKIKQTSLLPDLHLSDKEKEWINQVEQEFNYRGKFWLINSGHKLDYPLKQWGFDRWQKLVDLLKDKIQFVQIGELGDNHVHKPLEGAFNLLGKTDLRQLIRLSYHAEGGVSHVSLLHHLMAAWQKPCVTIAGGREPRRWESYPHIRYLDTNGQLPCCAYNGCWQSGRMEGTCCTLNPENKTCKSMVGLSPKCFAMITPEQVSQEILNYYYGGVLQF</sequence>
<dbReference type="GO" id="GO:0005829">
    <property type="term" value="C:cytosol"/>
    <property type="evidence" value="ECO:0007669"/>
    <property type="project" value="TreeGrafter"/>
</dbReference>
<proteinExistence type="predicted"/>
<evidence type="ECO:0000256" key="1">
    <source>
        <dbReference type="ARBA" id="ARBA00022676"/>
    </source>
</evidence>